<gene>
    <name evidence="1" type="ORF">SDC9_212861</name>
</gene>
<organism evidence="1">
    <name type="scientific">bioreactor metagenome</name>
    <dbReference type="NCBI Taxonomy" id="1076179"/>
    <lineage>
        <taxon>unclassified sequences</taxon>
        <taxon>metagenomes</taxon>
        <taxon>ecological metagenomes</taxon>
    </lineage>
</organism>
<proteinExistence type="predicted"/>
<name>A0A645JP56_9ZZZZ</name>
<accession>A0A645JP56</accession>
<evidence type="ECO:0000313" key="1">
    <source>
        <dbReference type="EMBL" id="MPN65082.1"/>
    </source>
</evidence>
<protein>
    <submittedName>
        <fullName evidence="1">Uncharacterized protein</fullName>
    </submittedName>
</protein>
<dbReference type="AlphaFoldDB" id="A0A645JP56"/>
<reference evidence="1" key="1">
    <citation type="submission" date="2019-08" db="EMBL/GenBank/DDBJ databases">
        <authorList>
            <person name="Kucharzyk K."/>
            <person name="Murdoch R.W."/>
            <person name="Higgins S."/>
            <person name="Loffler F."/>
        </authorList>
    </citation>
    <scope>NUCLEOTIDE SEQUENCE</scope>
</reference>
<dbReference type="EMBL" id="VSSQ01146912">
    <property type="protein sequence ID" value="MPN65082.1"/>
    <property type="molecule type" value="Genomic_DNA"/>
</dbReference>
<comment type="caution">
    <text evidence="1">The sequence shown here is derived from an EMBL/GenBank/DDBJ whole genome shotgun (WGS) entry which is preliminary data.</text>
</comment>
<sequence>MMIEEKTKLSRDIISDVQESWITEMDNRQLMNLFKLER</sequence>